<dbReference type="CDD" id="cd03673">
    <property type="entry name" value="NUDIX_Ap6A_hydrolase"/>
    <property type="match status" value="1"/>
</dbReference>
<dbReference type="InterPro" id="IPR051325">
    <property type="entry name" value="Nudix_hydrolase_domain"/>
</dbReference>
<dbReference type="InterPro" id="IPR029033">
    <property type="entry name" value="His_PPase_superfam"/>
</dbReference>
<keyword evidence="1" id="KW-0378">Hydrolase</keyword>
<reference evidence="5" key="1">
    <citation type="submission" date="2016-08" db="EMBL/GenBank/DDBJ databases">
        <authorList>
            <person name="Varghese N."/>
            <person name="Submissions Spin"/>
        </authorList>
    </citation>
    <scope>NUCLEOTIDE SEQUENCE [LARGE SCALE GENOMIC DNA]</scope>
    <source>
        <strain evidence="5">R-52791</strain>
    </source>
</reference>
<dbReference type="Pfam" id="PF00300">
    <property type="entry name" value="His_Phos_1"/>
    <property type="match status" value="1"/>
</dbReference>
<sequence>MTSELKPAHVVQAAGGIPYRWIAAGKTKNVDELAEKANKFAEAHVLRNAGKPKRQKHKPPLTEAEIRFRAVITQLEVCMVHRPKYDDWSWPKGKLDEHESSRHAAIREMEEETGVPVALGPSIGEVEYPLNAEGKNAKHTKTNTVYTKHVSYWMAHPLSDEAAQQRRHTVGTIKRAKPSEIDEVKWVTIPNARKMLSHPLDRDILDQFVDRIQEGALMAHELIIVRHGKAVARKRWNGEDADRPIIPRGAAASFALNQELGCFAPQQLASSPWIRCMETLEPYAWHTGLEVTPLPELTEDAFAENPEAAWQCISAIIDDFCLGEDKPSTARHSIQAGVKAVTEFSDRLEHPQDESHPDKNKHSTDAAGAGNGAATTISTDDSSATTDQLGEDNPALDVQKQYSRAIAVCMHRPVIGGVFEHLRSMCASKSLTKQLIAKSPYMPTGNAVALFIVRDTDGPRIIDIQRMAPVVY</sequence>
<dbReference type="SMART" id="SM00855">
    <property type="entry name" value="PGAM"/>
    <property type="match status" value="1"/>
</dbReference>
<dbReference type="Proteomes" id="UP000242610">
    <property type="component" value="Unassembled WGS sequence"/>
</dbReference>
<dbReference type="GO" id="GO:0006167">
    <property type="term" value="P:AMP biosynthetic process"/>
    <property type="evidence" value="ECO:0007669"/>
    <property type="project" value="TreeGrafter"/>
</dbReference>
<dbReference type="InterPro" id="IPR000086">
    <property type="entry name" value="NUDIX_hydrolase_dom"/>
</dbReference>
<dbReference type="Pfam" id="PF00293">
    <property type="entry name" value="NUDIX"/>
    <property type="match status" value="1"/>
</dbReference>
<evidence type="ECO:0000313" key="5">
    <source>
        <dbReference type="Proteomes" id="UP000242610"/>
    </source>
</evidence>
<dbReference type="STRING" id="1505727.GA0061077_1296"/>
<dbReference type="Gene3D" id="3.40.50.1240">
    <property type="entry name" value="Phosphoglycerate mutase-like"/>
    <property type="match status" value="1"/>
</dbReference>
<dbReference type="SUPFAM" id="SSF53254">
    <property type="entry name" value="Phosphoglycerate mutase-like"/>
    <property type="match status" value="1"/>
</dbReference>
<organism evidence="4 5">
    <name type="scientific">Bifidobacterium commune</name>
    <dbReference type="NCBI Taxonomy" id="1505727"/>
    <lineage>
        <taxon>Bacteria</taxon>
        <taxon>Bacillati</taxon>
        <taxon>Actinomycetota</taxon>
        <taxon>Actinomycetes</taxon>
        <taxon>Bifidobacteriales</taxon>
        <taxon>Bifidobacteriaceae</taxon>
        <taxon>Bifidobacterium</taxon>
    </lineage>
</organism>
<dbReference type="PANTHER" id="PTHR21340">
    <property type="entry name" value="DIADENOSINE 5,5-P1,P4-TETRAPHOSPHATE PYROPHOSPHOHYDROLASE MUTT"/>
    <property type="match status" value="1"/>
</dbReference>
<dbReference type="AlphaFoldDB" id="A0A1C4H6M6"/>
<dbReference type="GO" id="GO:0006754">
    <property type="term" value="P:ATP biosynthetic process"/>
    <property type="evidence" value="ECO:0007669"/>
    <property type="project" value="TreeGrafter"/>
</dbReference>
<dbReference type="GO" id="GO:0004081">
    <property type="term" value="F:bis(5'-nucleosyl)-tetraphosphatase (asymmetrical) activity"/>
    <property type="evidence" value="ECO:0007669"/>
    <property type="project" value="TreeGrafter"/>
</dbReference>
<feature type="region of interest" description="Disordered" evidence="2">
    <location>
        <begin position="348"/>
        <end position="392"/>
    </location>
</feature>
<name>A0A1C4H6M6_9BIFI</name>
<dbReference type="PANTHER" id="PTHR21340:SF0">
    <property type="entry name" value="BIS(5'-NUCLEOSYL)-TETRAPHOSPHATASE [ASYMMETRICAL]"/>
    <property type="match status" value="1"/>
</dbReference>
<evidence type="ECO:0000256" key="2">
    <source>
        <dbReference type="SAM" id="MobiDB-lite"/>
    </source>
</evidence>
<dbReference type="InterPro" id="IPR015797">
    <property type="entry name" value="NUDIX_hydrolase-like_dom_sf"/>
</dbReference>
<proteinExistence type="predicted"/>
<dbReference type="Gene3D" id="3.90.79.10">
    <property type="entry name" value="Nucleoside Triphosphate Pyrophosphohydrolase"/>
    <property type="match status" value="1"/>
</dbReference>
<feature type="compositionally biased region" description="Low complexity" evidence="2">
    <location>
        <begin position="366"/>
        <end position="387"/>
    </location>
</feature>
<accession>A0A1C4H6M6</accession>
<evidence type="ECO:0000313" key="4">
    <source>
        <dbReference type="EMBL" id="SCC80644.1"/>
    </source>
</evidence>
<dbReference type="PROSITE" id="PS00893">
    <property type="entry name" value="NUDIX_BOX"/>
    <property type="match status" value="1"/>
</dbReference>
<protein>
    <submittedName>
        <fullName evidence="4">8-oxo-dGTP pyrophosphatase MutT, NUDIX family</fullName>
    </submittedName>
</protein>
<feature type="compositionally biased region" description="Basic and acidic residues" evidence="2">
    <location>
        <begin position="348"/>
        <end position="364"/>
    </location>
</feature>
<evidence type="ECO:0000256" key="1">
    <source>
        <dbReference type="ARBA" id="ARBA00022801"/>
    </source>
</evidence>
<dbReference type="InterPro" id="IPR013078">
    <property type="entry name" value="His_Pase_superF_clade-1"/>
</dbReference>
<evidence type="ECO:0000259" key="3">
    <source>
        <dbReference type="PROSITE" id="PS51462"/>
    </source>
</evidence>
<dbReference type="EMBL" id="FMBL01000003">
    <property type="protein sequence ID" value="SCC80644.1"/>
    <property type="molecule type" value="Genomic_DNA"/>
</dbReference>
<gene>
    <name evidence="4" type="ORF">GA0061077_1296</name>
</gene>
<dbReference type="RefSeq" id="WP_091848105.1">
    <property type="nucleotide sequence ID" value="NZ_FMBL01000003.1"/>
</dbReference>
<keyword evidence="5" id="KW-1185">Reference proteome</keyword>
<dbReference type="OrthoDB" id="4287477at2"/>
<dbReference type="SUPFAM" id="SSF55811">
    <property type="entry name" value="Nudix"/>
    <property type="match status" value="1"/>
</dbReference>
<dbReference type="InterPro" id="IPR020084">
    <property type="entry name" value="NUDIX_hydrolase_CS"/>
</dbReference>
<dbReference type="PROSITE" id="PS51462">
    <property type="entry name" value="NUDIX"/>
    <property type="match status" value="1"/>
</dbReference>
<feature type="domain" description="Nudix hydrolase" evidence="3">
    <location>
        <begin position="58"/>
        <end position="210"/>
    </location>
</feature>